<dbReference type="GO" id="GO:0006897">
    <property type="term" value="P:endocytosis"/>
    <property type="evidence" value="ECO:0007669"/>
    <property type="project" value="TreeGrafter"/>
</dbReference>
<dbReference type="AlphaFoldDB" id="A0A016V626"/>
<keyword evidence="1" id="KW-0472">Membrane</keyword>
<sequence>MSLFGVTLDPIVMSIAIMCIGFSVDIPAHVSFHYHTSRSKIATKGTSSNLSSASDDDGTQFRSRLQHTLCSVGFPVIQAGVSTNLCALPLAFVPLYMAQVFSLGMLMCISISMTHGILVLPAMFCLYDRISNLSQRCISYIRKQKRCFPA</sequence>
<organism evidence="2 3">
    <name type="scientific">Ancylostoma ceylanicum</name>
    <dbReference type="NCBI Taxonomy" id="53326"/>
    <lineage>
        <taxon>Eukaryota</taxon>
        <taxon>Metazoa</taxon>
        <taxon>Ecdysozoa</taxon>
        <taxon>Nematoda</taxon>
        <taxon>Chromadorea</taxon>
        <taxon>Rhabditida</taxon>
        <taxon>Rhabditina</taxon>
        <taxon>Rhabditomorpha</taxon>
        <taxon>Strongyloidea</taxon>
        <taxon>Ancylostomatidae</taxon>
        <taxon>Ancylostomatinae</taxon>
        <taxon>Ancylostoma</taxon>
    </lineage>
</organism>
<keyword evidence="1" id="KW-0812">Transmembrane</keyword>
<dbReference type="PANTHER" id="PTHR10796:SF85">
    <property type="entry name" value="SSD DOMAIN-CONTAINING PROTEIN"/>
    <property type="match status" value="1"/>
</dbReference>
<keyword evidence="3" id="KW-1185">Reference proteome</keyword>
<keyword evidence="1" id="KW-1133">Transmembrane helix</keyword>
<feature type="transmembrane region" description="Helical" evidence="1">
    <location>
        <begin position="72"/>
        <end position="97"/>
    </location>
</feature>
<reference evidence="3" key="1">
    <citation type="journal article" date="2015" name="Nat. Genet.">
        <title>The genome and transcriptome of the zoonotic hookworm Ancylostoma ceylanicum identify infection-specific gene families.</title>
        <authorList>
            <person name="Schwarz E.M."/>
            <person name="Hu Y."/>
            <person name="Antoshechkin I."/>
            <person name="Miller M.M."/>
            <person name="Sternberg P.W."/>
            <person name="Aroian R.V."/>
        </authorList>
    </citation>
    <scope>NUCLEOTIDE SEQUENCE</scope>
    <source>
        <strain evidence="3">HY135</strain>
    </source>
</reference>
<dbReference type="GO" id="GO:0005886">
    <property type="term" value="C:plasma membrane"/>
    <property type="evidence" value="ECO:0007669"/>
    <property type="project" value="TreeGrafter"/>
</dbReference>
<protein>
    <recommendedName>
        <fullName evidence="4">SSD domain-containing protein</fullName>
    </recommendedName>
</protein>
<evidence type="ECO:0008006" key="4">
    <source>
        <dbReference type="Google" id="ProtNLM"/>
    </source>
</evidence>
<dbReference type="PANTHER" id="PTHR10796">
    <property type="entry name" value="PATCHED-RELATED"/>
    <property type="match status" value="1"/>
</dbReference>
<name>A0A016V626_9BILA</name>
<dbReference type="Gene3D" id="1.20.1640.10">
    <property type="entry name" value="Multidrug efflux transporter AcrB transmembrane domain"/>
    <property type="match status" value="1"/>
</dbReference>
<dbReference type="OrthoDB" id="5875196at2759"/>
<evidence type="ECO:0000256" key="1">
    <source>
        <dbReference type="SAM" id="Phobius"/>
    </source>
</evidence>
<proteinExistence type="predicted"/>
<evidence type="ECO:0000313" key="3">
    <source>
        <dbReference type="Proteomes" id="UP000024635"/>
    </source>
</evidence>
<comment type="caution">
    <text evidence="2">The sequence shown here is derived from an EMBL/GenBank/DDBJ whole genome shotgun (WGS) entry which is preliminary data.</text>
</comment>
<gene>
    <name evidence="2" type="primary">Acey_s0016.g3013</name>
    <name evidence="2" type="ORF">Y032_0016g3013</name>
</gene>
<feature type="transmembrane region" description="Helical" evidence="1">
    <location>
        <begin position="103"/>
        <end position="127"/>
    </location>
</feature>
<dbReference type="EMBL" id="JARK01001352">
    <property type="protein sequence ID" value="EYC22905.1"/>
    <property type="molecule type" value="Genomic_DNA"/>
</dbReference>
<dbReference type="GO" id="GO:0018996">
    <property type="term" value="P:molting cycle, collagen and cuticulin-based cuticle"/>
    <property type="evidence" value="ECO:0007669"/>
    <property type="project" value="TreeGrafter"/>
</dbReference>
<accession>A0A016V626</accession>
<evidence type="ECO:0000313" key="2">
    <source>
        <dbReference type="EMBL" id="EYC22905.1"/>
    </source>
</evidence>
<dbReference type="GO" id="GO:0030659">
    <property type="term" value="C:cytoplasmic vesicle membrane"/>
    <property type="evidence" value="ECO:0007669"/>
    <property type="project" value="TreeGrafter"/>
</dbReference>
<dbReference type="Proteomes" id="UP000024635">
    <property type="component" value="Unassembled WGS sequence"/>
</dbReference>
<dbReference type="InterPro" id="IPR051697">
    <property type="entry name" value="Patched_domain-protein"/>
</dbReference>
<dbReference type="STRING" id="53326.A0A016V626"/>
<feature type="transmembrane region" description="Helical" evidence="1">
    <location>
        <begin position="12"/>
        <end position="34"/>
    </location>
</feature>
<dbReference type="SUPFAM" id="SSF82866">
    <property type="entry name" value="Multidrug efflux transporter AcrB transmembrane domain"/>
    <property type="match status" value="1"/>
</dbReference>